<dbReference type="Proteomes" id="UP000807342">
    <property type="component" value="Unassembled WGS sequence"/>
</dbReference>
<protein>
    <submittedName>
        <fullName evidence="2">Uncharacterized protein</fullName>
    </submittedName>
</protein>
<evidence type="ECO:0000313" key="2">
    <source>
        <dbReference type="EMBL" id="KAF9454180.1"/>
    </source>
</evidence>
<dbReference type="EMBL" id="MU151056">
    <property type="protein sequence ID" value="KAF9454180.1"/>
    <property type="molecule type" value="Genomic_DNA"/>
</dbReference>
<feature type="compositionally biased region" description="Polar residues" evidence="1">
    <location>
        <begin position="202"/>
        <end position="234"/>
    </location>
</feature>
<reference evidence="2" key="1">
    <citation type="submission" date="2020-11" db="EMBL/GenBank/DDBJ databases">
        <authorList>
            <consortium name="DOE Joint Genome Institute"/>
            <person name="Ahrendt S."/>
            <person name="Riley R."/>
            <person name="Andreopoulos W."/>
            <person name="Labutti K."/>
            <person name="Pangilinan J."/>
            <person name="Ruiz-Duenas F.J."/>
            <person name="Barrasa J.M."/>
            <person name="Sanchez-Garcia M."/>
            <person name="Camarero S."/>
            <person name="Miyauchi S."/>
            <person name="Serrano A."/>
            <person name="Linde D."/>
            <person name="Babiker R."/>
            <person name="Drula E."/>
            <person name="Ayuso-Fernandez I."/>
            <person name="Pacheco R."/>
            <person name="Padilla G."/>
            <person name="Ferreira P."/>
            <person name="Barriuso J."/>
            <person name="Kellner H."/>
            <person name="Castanera R."/>
            <person name="Alfaro M."/>
            <person name="Ramirez L."/>
            <person name="Pisabarro A.G."/>
            <person name="Kuo A."/>
            <person name="Tritt A."/>
            <person name="Lipzen A."/>
            <person name="He G."/>
            <person name="Yan M."/>
            <person name="Ng V."/>
            <person name="Cullen D."/>
            <person name="Martin F."/>
            <person name="Rosso M.-N."/>
            <person name="Henrissat B."/>
            <person name="Hibbett D."/>
            <person name="Martinez A.T."/>
            <person name="Grigoriev I.V."/>
        </authorList>
    </citation>
    <scope>NUCLEOTIDE SEQUENCE</scope>
    <source>
        <strain evidence="2">MF-IS2</strain>
    </source>
</reference>
<evidence type="ECO:0000256" key="1">
    <source>
        <dbReference type="SAM" id="MobiDB-lite"/>
    </source>
</evidence>
<accession>A0A9P6C9N6</accession>
<comment type="caution">
    <text evidence="2">The sequence shown here is derived from an EMBL/GenBank/DDBJ whole genome shotgun (WGS) entry which is preliminary data.</text>
</comment>
<name>A0A9P6C9N6_9AGAR</name>
<feature type="compositionally biased region" description="Basic and acidic residues" evidence="1">
    <location>
        <begin position="127"/>
        <end position="139"/>
    </location>
</feature>
<feature type="compositionally biased region" description="Low complexity" evidence="1">
    <location>
        <begin position="35"/>
        <end position="51"/>
    </location>
</feature>
<feature type="compositionally biased region" description="Polar residues" evidence="1">
    <location>
        <begin position="77"/>
        <end position="108"/>
    </location>
</feature>
<feature type="region of interest" description="Disordered" evidence="1">
    <location>
        <begin position="35"/>
        <end position="254"/>
    </location>
</feature>
<gene>
    <name evidence="2" type="ORF">P691DRAFT_810906</name>
</gene>
<keyword evidence="3" id="KW-1185">Reference proteome</keyword>
<proteinExistence type="predicted"/>
<dbReference type="AlphaFoldDB" id="A0A9P6C9N6"/>
<organism evidence="2 3">
    <name type="scientific">Macrolepiota fuliginosa MF-IS2</name>
    <dbReference type="NCBI Taxonomy" id="1400762"/>
    <lineage>
        <taxon>Eukaryota</taxon>
        <taxon>Fungi</taxon>
        <taxon>Dikarya</taxon>
        <taxon>Basidiomycota</taxon>
        <taxon>Agaricomycotina</taxon>
        <taxon>Agaricomycetes</taxon>
        <taxon>Agaricomycetidae</taxon>
        <taxon>Agaricales</taxon>
        <taxon>Agaricineae</taxon>
        <taxon>Agaricaceae</taxon>
        <taxon>Macrolepiota</taxon>
    </lineage>
</organism>
<evidence type="ECO:0000313" key="3">
    <source>
        <dbReference type="Proteomes" id="UP000807342"/>
    </source>
</evidence>
<sequence>MLKENKKLSSKVEALTRKVQNLQTKLTAAKAAVANAKAAADAVPVAPATKASPPPLAEAAEIQTKTTRRRSTRQSSGATVSQPSEKPLTASSSKPLTSRVASGPSTGTLRPKTPEGRLAPTPVFKLRTPEQPRAQERTSEPTQSVVGVKRRAPDDFESYESVPPQGFTADSLPSRESESTTPKVRRMFSNPQSGFTPVRNKVLSSPKRQTAALSTPLIQDVTNSPRSSVPLESTKQSKRSWLGKIRGTSAPAAVRPASRQVFTFMGETHRP</sequence>
<dbReference type="OrthoDB" id="10255344at2759"/>